<feature type="region of interest" description="Disordered" evidence="2">
    <location>
        <begin position="109"/>
        <end position="159"/>
    </location>
</feature>
<feature type="compositionally biased region" description="Basic and acidic residues" evidence="2">
    <location>
        <begin position="535"/>
        <end position="567"/>
    </location>
</feature>
<name>A0ABQ4Z9N0_9ASTR</name>
<protein>
    <submittedName>
        <fullName evidence="3">Uncharacterized protein</fullName>
    </submittedName>
</protein>
<evidence type="ECO:0000256" key="2">
    <source>
        <dbReference type="SAM" id="MobiDB-lite"/>
    </source>
</evidence>
<dbReference type="Proteomes" id="UP001151760">
    <property type="component" value="Unassembled WGS sequence"/>
</dbReference>
<feature type="compositionally biased region" description="Basic and acidic residues" evidence="2">
    <location>
        <begin position="148"/>
        <end position="159"/>
    </location>
</feature>
<comment type="caution">
    <text evidence="3">The sequence shown here is derived from an EMBL/GenBank/DDBJ whole genome shotgun (WGS) entry which is preliminary data.</text>
</comment>
<reference evidence="3" key="1">
    <citation type="journal article" date="2022" name="Int. J. Mol. Sci.">
        <title>Draft Genome of Tanacetum Coccineum: Genomic Comparison of Closely Related Tanacetum-Family Plants.</title>
        <authorList>
            <person name="Yamashiro T."/>
            <person name="Shiraishi A."/>
            <person name="Nakayama K."/>
            <person name="Satake H."/>
        </authorList>
    </citation>
    <scope>NUCLEOTIDE SEQUENCE</scope>
</reference>
<evidence type="ECO:0000313" key="3">
    <source>
        <dbReference type="EMBL" id="GJS86540.1"/>
    </source>
</evidence>
<feature type="coiled-coil region" evidence="1">
    <location>
        <begin position="50"/>
        <end position="77"/>
    </location>
</feature>
<feature type="coiled-coil region" evidence="1">
    <location>
        <begin position="378"/>
        <end position="416"/>
    </location>
</feature>
<keyword evidence="1" id="KW-0175">Coiled coil</keyword>
<evidence type="ECO:0000256" key="1">
    <source>
        <dbReference type="SAM" id="Coils"/>
    </source>
</evidence>
<gene>
    <name evidence="3" type="ORF">Tco_0769176</name>
</gene>
<organism evidence="3 4">
    <name type="scientific">Tanacetum coccineum</name>
    <dbReference type="NCBI Taxonomy" id="301880"/>
    <lineage>
        <taxon>Eukaryota</taxon>
        <taxon>Viridiplantae</taxon>
        <taxon>Streptophyta</taxon>
        <taxon>Embryophyta</taxon>
        <taxon>Tracheophyta</taxon>
        <taxon>Spermatophyta</taxon>
        <taxon>Magnoliopsida</taxon>
        <taxon>eudicotyledons</taxon>
        <taxon>Gunneridae</taxon>
        <taxon>Pentapetalae</taxon>
        <taxon>asterids</taxon>
        <taxon>campanulids</taxon>
        <taxon>Asterales</taxon>
        <taxon>Asteraceae</taxon>
        <taxon>Asteroideae</taxon>
        <taxon>Anthemideae</taxon>
        <taxon>Anthemidinae</taxon>
        <taxon>Tanacetum</taxon>
    </lineage>
</organism>
<proteinExistence type="predicted"/>
<sequence>MLTFVHVPGFKDYEFDHFVKNAFRTEMNREFLGIPELQGEWTKEEAKDFIKKIEAKISIISDEKKDLEDTLKQFRELFPDDDKFADFHKRYAEMFKFVKEIDDCVDDYAKDSSSQDDDKDYGRDDGGAEGSGEDGKDGNEEVNAGETRVGKVEDAKGSGGKLDVDGKLEYRNCIFGAAKSFDACDSVSSLISSYEIATLKDRVKKLEKKRRSRTYKPRRLYKVGLSRRIESTDDASLGAQEDASKQGRKIVDLDADIEVTLIDETQGRNDEDLMFDAGVLNSDEVFQEPIVNTDTTTKSSIPVSAADPVTTTGEVVTTASVEIPEELTLAQTLIEIKSEEHASASTPIVSPLQLPQAKDKGKAKMVEPEKPLKKKDQIAIDEEVARNLEAQLQAELEEEERLSRQKEEEANIALIESWDNTQAMMDADFQLAQQMQTEEQEQLSIEEKSKLFVELLEKRNKNFAALRAQEKRNKPPTKAQKRNTMSTYLTNIAGYKQNPLKSKSYDEIQEMFDKEMKRINTFIDMDTELVKGSKTKAEGSFKRAREELESDNSKKQRIDEHVEAKGDDDQEEAEMNKHMEIVQDDEMLQNIDREDLETLWKLVKSKHGNTRPEEAYERVLWGDLKVMFELDIESEVWRSLEGHNVTVWKLFSSSGVHFVRFKNLHIFMLVEKKYPLTPATITGMLNKKLQVDQWNEIKFQLLNAFVSAAYTKVNAADMKVTTAERLQLLEECLLLEG</sequence>
<reference evidence="3" key="2">
    <citation type="submission" date="2022-01" db="EMBL/GenBank/DDBJ databases">
        <authorList>
            <person name="Yamashiro T."/>
            <person name="Shiraishi A."/>
            <person name="Satake H."/>
            <person name="Nakayama K."/>
        </authorList>
    </citation>
    <scope>NUCLEOTIDE SEQUENCE</scope>
</reference>
<accession>A0ABQ4Z9N0</accession>
<dbReference type="EMBL" id="BQNB010011130">
    <property type="protein sequence ID" value="GJS86540.1"/>
    <property type="molecule type" value="Genomic_DNA"/>
</dbReference>
<feature type="region of interest" description="Disordered" evidence="2">
    <location>
        <begin position="535"/>
        <end position="572"/>
    </location>
</feature>
<keyword evidence="4" id="KW-1185">Reference proteome</keyword>
<evidence type="ECO:0000313" key="4">
    <source>
        <dbReference type="Proteomes" id="UP001151760"/>
    </source>
</evidence>